<comment type="similarity">
    <text evidence="1">Belongs to the disease resistance NB-LRR family.</text>
</comment>
<feature type="domain" description="Disease resistance protein winged helix" evidence="9">
    <location>
        <begin position="453"/>
        <end position="524"/>
    </location>
</feature>
<feature type="domain" description="NB-ARC" evidence="7">
    <location>
        <begin position="190"/>
        <end position="363"/>
    </location>
</feature>
<keyword evidence="5" id="KW-0611">Plant defense</keyword>
<dbReference type="GO" id="GO:0042742">
    <property type="term" value="P:defense response to bacterium"/>
    <property type="evidence" value="ECO:0007669"/>
    <property type="project" value="UniProtKB-ARBA"/>
</dbReference>
<evidence type="ECO:0000256" key="2">
    <source>
        <dbReference type="ARBA" id="ARBA00022614"/>
    </source>
</evidence>
<dbReference type="PANTHER" id="PTHR23155">
    <property type="entry name" value="DISEASE RESISTANCE PROTEIN RP"/>
    <property type="match status" value="1"/>
</dbReference>
<dbReference type="Gene3D" id="3.40.50.300">
    <property type="entry name" value="P-loop containing nucleotide triphosphate hydrolases"/>
    <property type="match status" value="1"/>
</dbReference>
<organism evidence="11 12">
    <name type="scientific">Urochloa decumbens</name>
    <dbReference type="NCBI Taxonomy" id="240449"/>
    <lineage>
        <taxon>Eukaryota</taxon>
        <taxon>Viridiplantae</taxon>
        <taxon>Streptophyta</taxon>
        <taxon>Embryophyta</taxon>
        <taxon>Tracheophyta</taxon>
        <taxon>Spermatophyta</taxon>
        <taxon>Magnoliopsida</taxon>
        <taxon>Liliopsida</taxon>
        <taxon>Poales</taxon>
        <taxon>Poaceae</taxon>
        <taxon>PACMAD clade</taxon>
        <taxon>Panicoideae</taxon>
        <taxon>Panicodae</taxon>
        <taxon>Paniceae</taxon>
        <taxon>Melinidinae</taxon>
        <taxon>Urochloa</taxon>
    </lineage>
</organism>
<dbReference type="GO" id="GO:0002758">
    <property type="term" value="P:innate immune response-activating signaling pathway"/>
    <property type="evidence" value="ECO:0007669"/>
    <property type="project" value="UniProtKB-ARBA"/>
</dbReference>
<dbReference type="SUPFAM" id="SSF52058">
    <property type="entry name" value="L domain-like"/>
    <property type="match status" value="1"/>
</dbReference>
<keyword evidence="2" id="KW-0433">Leucine-rich repeat</keyword>
<reference evidence="11" key="1">
    <citation type="submission" date="2024-10" db="EMBL/GenBank/DDBJ databases">
        <authorList>
            <person name="Ryan C."/>
        </authorList>
    </citation>
    <scope>NUCLEOTIDE SEQUENCE [LARGE SCALE GENOMIC DNA]</scope>
</reference>
<dbReference type="Pfam" id="PF23559">
    <property type="entry name" value="WHD_DRP"/>
    <property type="match status" value="1"/>
</dbReference>
<dbReference type="InterPro" id="IPR027417">
    <property type="entry name" value="P-loop_NTPase"/>
</dbReference>
<dbReference type="GO" id="GO:0009626">
    <property type="term" value="P:plant-type hypersensitive response"/>
    <property type="evidence" value="ECO:0007669"/>
    <property type="project" value="UniProtKB-ARBA"/>
</dbReference>
<dbReference type="InterPro" id="IPR032675">
    <property type="entry name" value="LRR_dom_sf"/>
</dbReference>
<evidence type="ECO:0000313" key="12">
    <source>
        <dbReference type="Proteomes" id="UP001497457"/>
    </source>
</evidence>
<sequence>MEAAVVSASHGAMASLLGKLGELLSAKYKLLQEAKGQIMFLKAELESMHAFLKKVSDAEEPDEQDKCWAKEVRELSYDIEDSVSEFMLRVERDSSKPHGFKGFINKSIKLLTTMNIRHEIAKEFEGLKIRVKEVSERRTRYKMIDDVGSKPNNTPIDLRLLALHAETSSLVGVKGPRDQLIQMMNEEDVHAHQLKVLSIVGFGGLGKTTLANEIYRKLEEKFQCRAFVSVSQKPIIWKILRTILSQVGFVAPKSNSSKAPTPAPTQKDTNMEMWEESQLITALQKFLLDKRYIIVIDDIWDTSAWDIIRCALPENMNGSRVITTTRIEAVARACSTNPIGCIYKMKTLTDQDSRSLFFKRIFGSEDNCPPHLNKVSAEILKTCAGLPLAIITMSSLLANQPNKLKKEQWEYVRNSLGHNFETSPSLEGMRQILNLSYINLPYYLKTCMLYIGIYPEDHTIDKNDLARQWVAEGFICKARGIDPEDIAKSYFNELVNRSMIQPTDTNYNGEVKSCRVHDMMLDLILHKSREENFFVVVDDIKDMIGHQEKIRRLSLNLDGATNDTAARCVKAVQLSQTRTLIRFGTSSQLLPFNLFKHLRVLAIEISEWFPLAPLLDFTGMHHLFQLRFLKIVARGHDVVLPSKIGDLQQLETFEVDAEINSSEGTQLQKLPSGIVNLSRLLHLTVPRDVILPDGIETMKSLRTLRWFNLDNSPDSIKGLRELTNLTNLEISCCRKYNESRDETAARCREVLQALESLCNLKHLHIVGESYSPCRAFFDVWCTVPISLFHLQSFHAKSESWFSRVPKWIDQLHSLRNLSLTVQEVFDDDVGMLAQLPSLMYLGLHIKRELKTKILIHGGSAGFPVLMLFGVAGTRMSYLTFEAGAMPKVERLELCFNAQGCDKYSAAPAGIEHLSGLKEIFAEIGIQFATESNKRDAESTLRDVADMHPGHPIANIKFVIGKFVFDGMFDGPPQEEEGGGGGQDFLRCQEHERGTYQEMLLLISDEI</sequence>
<dbReference type="InterPro" id="IPR044974">
    <property type="entry name" value="Disease_R_plants"/>
</dbReference>
<evidence type="ECO:0000256" key="6">
    <source>
        <dbReference type="ARBA" id="ARBA00023054"/>
    </source>
</evidence>
<evidence type="ECO:0000259" key="7">
    <source>
        <dbReference type="Pfam" id="PF00931"/>
    </source>
</evidence>
<evidence type="ECO:0000256" key="3">
    <source>
        <dbReference type="ARBA" id="ARBA00022737"/>
    </source>
</evidence>
<dbReference type="FunFam" id="1.10.10.10:FF:000322">
    <property type="entry name" value="Probable disease resistance protein At1g63360"/>
    <property type="match status" value="1"/>
</dbReference>
<dbReference type="Pfam" id="PF00931">
    <property type="entry name" value="NB-ARC"/>
    <property type="match status" value="1"/>
</dbReference>
<name>A0ABC8VVZ8_9POAL</name>
<dbReference type="Gene3D" id="3.80.10.10">
    <property type="entry name" value="Ribonuclease Inhibitor"/>
    <property type="match status" value="1"/>
</dbReference>
<evidence type="ECO:0000259" key="10">
    <source>
        <dbReference type="Pfam" id="PF23598"/>
    </source>
</evidence>
<evidence type="ECO:0000313" key="11">
    <source>
        <dbReference type="EMBL" id="CAL4897484.1"/>
    </source>
</evidence>
<dbReference type="InterPro" id="IPR058922">
    <property type="entry name" value="WHD_DRP"/>
</dbReference>
<dbReference type="EMBL" id="OZ075121">
    <property type="protein sequence ID" value="CAL4897484.1"/>
    <property type="molecule type" value="Genomic_DNA"/>
</dbReference>
<dbReference type="PRINTS" id="PR00364">
    <property type="entry name" value="DISEASERSIST"/>
</dbReference>
<proteinExistence type="inferred from homology"/>
<gene>
    <name evidence="11" type="ORF">URODEC1_LOCUS7274</name>
</gene>
<evidence type="ECO:0000256" key="5">
    <source>
        <dbReference type="ARBA" id="ARBA00022821"/>
    </source>
</evidence>
<dbReference type="Gene3D" id="1.10.10.10">
    <property type="entry name" value="Winged helix-like DNA-binding domain superfamily/Winged helix DNA-binding domain"/>
    <property type="match status" value="1"/>
</dbReference>
<dbReference type="InterPro" id="IPR042197">
    <property type="entry name" value="Apaf_helical"/>
</dbReference>
<keyword evidence="6" id="KW-0175">Coiled coil</keyword>
<dbReference type="InterPro" id="IPR036388">
    <property type="entry name" value="WH-like_DNA-bd_sf"/>
</dbReference>
<dbReference type="Pfam" id="PF18052">
    <property type="entry name" value="Rx_N"/>
    <property type="match status" value="1"/>
</dbReference>
<dbReference type="InterPro" id="IPR041118">
    <property type="entry name" value="Rx_N"/>
</dbReference>
<dbReference type="PANTHER" id="PTHR23155:SF906">
    <property type="entry name" value="OS08G0205100 PROTEIN"/>
    <property type="match status" value="1"/>
</dbReference>
<dbReference type="Pfam" id="PF23598">
    <property type="entry name" value="LRR_14"/>
    <property type="match status" value="1"/>
</dbReference>
<dbReference type="AlphaFoldDB" id="A0ABC8VVZ8"/>
<dbReference type="GO" id="GO:0000166">
    <property type="term" value="F:nucleotide binding"/>
    <property type="evidence" value="ECO:0007669"/>
    <property type="project" value="UniProtKB-KW"/>
</dbReference>
<keyword evidence="3" id="KW-0677">Repeat</keyword>
<evidence type="ECO:0000256" key="4">
    <source>
        <dbReference type="ARBA" id="ARBA00022741"/>
    </source>
</evidence>
<dbReference type="Gene3D" id="1.10.8.430">
    <property type="entry name" value="Helical domain of apoptotic protease-activating factors"/>
    <property type="match status" value="1"/>
</dbReference>
<protein>
    <submittedName>
        <fullName evidence="11">Uncharacterized protein</fullName>
    </submittedName>
</protein>
<dbReference type="Gene3D" id="1.20.5.4130">
    <property type="match status" value="1"/>
</dbReference>
<dbReference type="Proteomes" id="UP001497457">
    <property type="component" value="Chromosome 11b"/>
</dbReference>
<dbReference type="InterPro" id="IPR055414">
    <property type="entry name" value="LRR_R13L4/SHOC2-like"/>
</dbReference>
<feature type="domain" description="Disease resistance N-terminal" evidence="8">
    <location>
        <begin position="12"/>
        <end position="97"/>
    </location>
</feature>
<dbReference type="CDD" id="cd14798">
    <property type="entry name" value="RX-CC_like"/>
    <property type="match status" value="1"/>
</dbReference>
<evidence type="ECO:0000259" key="9">
    <source>
        <dbReference type="Pfam" id="PF23559"/>
    </source>
</evidence>
<dbReference type="FunFam" id="3.40.50.300:FF:001091">
    <property type="entry name" value="Probable disease resistance protein At1g61300"/>
    <property type="match status" value="1"/>
</dbReference>
<keyword evidence="12" id="KW-1185">Reference proteome</keyword>
<evidence type="ECO:0000259" key="8">
    <source>
        <dbReference type="Pfam" id="PF18052"/>
    </source>
</evidence>
<dbReference type="SUPFAM" id="SSF52540">
    <property type="entry name" value="P-loop containing nucleoside triphosphate hydrolases"/>
    <property type="match status" value="1"/>
</dbReference>
<keyword evidence="4" id="KW-0547">Nucleotide-binding</keyword>
<feature type="domain" description="Disease resistance R13L4/SHOC-2-like LRR" evidence="10">
    <location>
        <begin position="576"/>
        <end position="951"/>
    </location>
</feature>
<dbReference type="InterPro" id="IPR038005">
    <property type="entry name" value="RX-like_CC"/>
</dbReference>
<accession>A0ABC8VVZ8</accession>
<dbReference type="InterPro" id="IPR002182">
    <property type="entry name" value="NB-ARC"/>
</dbReference>
<evidence type="ECO:0000256" key="1">
    <source>
        <dbReference type="ARBA" id="ARBA00008894"/>
    </source>
</evidence>